<evidence type="ECO:0000313" key="3">
    <source>
        <dbReference type="EMBL" id="CAD7078765.1"/>
    </source>
</evidence>
<dbReference type="InParanoid" id="A0A7R8YNS4"/>
<dbReference type="PANTHER" id="PTHR28594:SF1">
    <property type="entry name" value="ATR-INTERACTING PROTEIN"/>
    <property type="match status" value="1"/>
</dbReference>
<dbReference type="FunCoup" id="A0A7R8YNS4">
    <property type="interactions" value="104"/>
</dbReference>
<evidence type="ECO:0000256" key="2">
    <source>
        <dbReference type="SAM" id="MobiDB-lite"/>
    </source>
</evidence>
<name>A0A7R8YNS4_HERIL</name>
<reference evidence="3 4" key="1">
    <citation type="submission" date="2020-11" db="EMBL/GenBank/DDBJ databases">
        <authorList>
            <person name="Wallbank WR R."/>
            <person name="Pardo Diaz C."/>
            <person name="Kozak K."/>
            <person name="Martin S."/>
            <person name="Jiggins C."/>
            <person name="Moest M."/>
            <person name="Warren A I."/>
            <person name="Generalovic N T."/>
            <person name="Byers J.R.P. K."/>
            <person name="Montejo-Kovacevich G."/>
            <person name="Yen C E."/>
        </authorList>
    </citation>
    <scope>NUCLEOTIDE SEQUENCE [LARGE SCALE GENOMIC DNA]</scope>
</reference>
<evidence type="ECO:0008006" key="5">
    <source>
        <dbReference type="Google" id="ProtNLM"/>
    </source>
</evidence>
<evidence type="ECO:0000313" key="4">
    <source>
        <dbReference type="Proteomes" id="UP000594454"/>
    </source>
</evidence>
<gene>
    <name evidence="3" type="ORF">HERILL_LOCUS2017</name>
</gene>
<keyword evidence="1" id="KW-0175">Coiled coil</keyword>
<dbReference type="OrthoDB" id="7668655at2759"/>
<dbReference type="GO" id="GO:0000077">
    <property type="term" value="P:DNA damage checkpoint signaling"/>
    <property type="evidence" value="ECO:0007669"/>
    <property type="project" value="InterPro"/>
</dbReference>
<protein>
    <recommendedName>
        <fullName evidence="5">ATR-interacting protein</fullName>
    </recommendedName>
</protein>
<feature type="region of interest" description="Disordered" evidence="2">
    <location>
        <begin position="150"/>
        <end position="172"/>
    </location>
</feature>
<organism evidence="3 4">
    <name type="scientific">Hermetia illucens</name>
    <name type="common">Black soldier fly</name>
    <dbReference type="NCBI Taxonomy" id="343691"/>
    <lineage>
        <taxon>Eukaryota</taxon>
        <taxon>Metazoa</taxon>
        <taxon>Ecdysozoa</taxon>
        <taxon>Arthropoda</taxon>
        <taxon>Hexapoda</taxon>
        <taxon>Insecta</taxon>
        <taxon>Pterygota</taxon>
        <taxon>Neoptera</taxon>
        <taxon>Endopterygota</taxon>
        <taxon>Diptera</taxon>
        <taxon>Brachycera</taxon>
        <taxon>Stratiomyomorpha</taxon>
        <taxon>Stratiomyidae</taxon>
        <taxon>Hermetiinae</taxon>
        <taxon>Hermetia</taxon>
    </lineage>
</organism>
<sequence length="784" mass="90871">MAKRFSHFQPNSFASKKPKLDISFGKPDGGAGSSKSRHVPRTASLINGSSENLFDDGDDDVILLASQNVEAEHNREQFSQQIFIDESLSEISFSKFARELPTSTQRITTLRDKVDPPKTSVNDAFDNIEKYFEDEIEIQMKEIDERENFKAPQPVKRDPPVNELSGNPMLDTRKSMKERDGLISQVNYFTEKTAAYKEQIEKLKKEVSEFNDKIQTKDGEVSMVRYQLRQLQQQNEALRLEKMQEIDNIKKEWQEKINELDKLIKSQRDELEFKNVEIVNLKSSRLNESQRNFEYAELRKNFQNVPFLHNLHLDLTRKSVGRAREEIPKELFERSLVRDEKLKFRDSLFQRELENMQSGLSHMRIMEREHLEMNNPVSKQIIMSLKNSIKALLSYARKLEFMKFIETNASVEYRFLCEEPPDRPSCAIHERNENIFQEKKLYSMEKAEIARRLVGGFAIACKYSIAVWKSLLTERVNNITLLETLSEIVNLLGFSKELYTHFGLLESLEYLLLSFVQNCTESETSAALISQFLRHLVFCRPGYRPLVPISECLVYISVKFTSSPVLDSLCNDSPLGSFVFNEYYKIFQFSPRSCMLQVYGALLETAFAQDVVLSRIQVDCLQKICRNHIIFLSSCFERNVKWILRPQSSSKDCDCYVKAINSAVILIHLVLKQWTSDPKSIDIRVVADMSRSGVLLLCSAFYKNYRRDVLQNGGSSVKHRLHMIHDWLNEYKSVFQFKSAHCYALQSIKLAHIIADPIRMDETSIGDSLEQGDAIWSEVFENFV</sequence>
<dbReference type="Proteomes" id="UP000594454">
    <property type="component" value="Chromosome 1"/>
</dbReference>
<evidence type="ECO:0000256" key="1">
    <source>
        <dbReference type="SAM" id="Coils"/>
    </source>
</evidence>
<keyword evidence="4" id="KW-1185">Reference proteome</keyword>
<accession>A0A7R8YNS4</accession>
<proteinExistence type="predicted"/>
<feature type="compositionally biased region" description="Basic and acidic residues" evidence="2">
    <location>
        <begin position="150"/>
        <end position="160"/>
    </location>
</feature>
<feature type="region of interest" description="Disordered" evidence="2">
    <location>
        <begin position="1"/>
        <end position="42"/>
    </location>
</feature>
<dbReference type="InterPro" id="IPR033349">
    <property type="entry name" value="ATRIP"/>
</dbReference>
<dbReference type="PANTHER" id="PTHR28594">
    <property type="entry name" value="ATR-INTERACTING PROTEIN"/>
    <property type="match status" value="1"/>
</dbReference>
<dbReference type="OMA" id="KSHFMLK"/>
<dbReference type="EMBL" id="LR899009">
    <property type="protein sequence ID" value="CAD7078765.1"/>
    <property type="molecule type" value="Genomic_DNA"/>
</dbReference>
<dbReference type="AlphaFoldDB" id="A0A7R8YNS4"/>
<dbReference type="GO" id="GO:0006281">
    <property type="term" value="P:DNA repair"/>
    <property type="evidence" value="ECO:0007669"/>
    <property type="project" value="TreeGrafter"/>
</dbReference>
<feature type="coiled-coil region" evidence="1">
    <location>
        <begin position="186"/>
        <end position="277"/>
    </location>
</feature>